<dbReference type="Pfam" id="PF02771">
    <property type="entry name" value="Acyl-CoA_dh_N"/>
    <property type="match status" value="1"/>
</dbReference>
<dbReference type="InterPro" id="IPR009100">
    <property type="entry name" value="AcylCoA_DH/oxidase_NM_dom_sf"/>
</dbReference>
<dbReference type="Gene3D" id="1.10.540.10">
    <property type="entry name" value="Acyl-CoA dehydrogenase/oxidase, N-terminal domain"/>
    <property type="match status" value="1"/>
</dbReference>
<protein>
    <recommendedName>
        <fullName evidence="1">Acyl-CoA dehydrogenase/oxidase N-terminal domain-containing protein</fullName>
    </recommendedName>
</protein>
<dbReference type="SUPFAM" id="SSF56645">
    <property type="entry name" value="Acyl-CoA dehydrogenase NM domain-like"/>
    <property type="match status" value="1"/>
</dbReference>
<proteinExistence type="predicted"/>
<organism evidence="2">
    <name type="scientific">marine metagenome</name>
    <dbReference type="NCBI Taxonomy" id="408172"/>
    <lineage>
        <taxon>unclassified sequences</taxon>
        <taxon>metagenomes</taxon>
        <taxon>ecological metagenomes</taxon>
    </lineage>
</organism>
<dbReference type="GO" id="GO:0016627">
    <property type="term" value="F:oxidoreductase activity, acting on the CH-CH group of donors"/>
    <property type="evidence" value="ECO:0007669"/>
    <property type="project" value="InterPro"/>
</dbReference>
<dbReference type="AlphaFoldDB" id="A0A381SEU6"/>
<feature type="non-terminal residue" evidence="2">
    <location>
        <position position="1"/>
    </location>
</feature>
<accession>A0A381SEU6</accession>
<feature type="domain" description="Acyl-CoA dehydrogenase/oxidase N-terminal" evidence="1">
    <location>
        <begin position="7"/>
        <end position="66"/>
    </location>
</feature>
<evidence type="ECO:0000259" key="1">
    <source>
        <dbReference type="Pfam" id="PF02771"/>
    </source>
</evidence>
<gene>
    <name evidence="2" type="ORF">METZ01_LOCUS55320</name>
</gene>
<dbReference type="InterPro" id="IPR013786">
    <property type="entry name" value="AcylCoA_DH/ox_N"/>
</dbReference>
<dbReference type="InterPro" id="IPR037069">
    <property type="entry name" value="AcylCoA_DH/ox_N_sf"/>
</dbReference>
<dbReference type="GO" id="GO:0050660">
    <property type="term" value="F:flavin adenine dinucleotide binding"/>
    <property type="evidence" value="ECO:0007669"/>
    <property type="project" value="InterPro"/>
</dbReference>
<evidence type="ECO:0000313" key="2">
    <source>
        <dbReference type="EMBL" id="SVA02466.1"/>
    </source>
</evidence>
<sequence length="66" mass="6964">VDFDLSADQQALADLADQIFGDLASADRVAEVEATDDRFDRSLWMALAEAGLVGVALPERDGGLGL</sequence>
<name>A0A381SEU6_9ZZZZ</name>
<feature type="non-terminal residue" evidence="2">
    <location>
        <position position="66"/>
    </location>
</feature>
<reference evidence="2" key="1">
    <citation type="submission" date="2018-05" db="EMBL/GenBank/DDBJ databases">
        <authorList>
            <person name="Lanie J.A."/>
            <person name="Ng W.-L."/>
            <person name="Kazmierczak K.M."/>
            <person name="Andrzejewski T.M."/>
            <person name="Davidsen T.M."/>
            <person name="Wayne K.J."/>
            <person name="Tettelin H."/>
            <person name="Glass J.I."/>
            <person name="Rusch D."/>
            <person name="Podicherti R."/>
            <person name="Tsui H.-C.T."/>
            <person name="Winkler M.E."/>
        </authorList>
    </citation>
    <scope>NUCLEOTIDE SEQUENCE</scope>
</reference>
<dbReference type="EMBL" id="UINC01003008">
    <property type="protein sequence ID" value="SVA02466.1"/>
    <property type="molecule type" value="Genomic_DNA"/>
</dbReference>